<accession>A0A814Y8Q7</accession>
<dbReference type="OrthoDB" id="10095175at2759"/>
<evidence type="ECO:0000313" key="14">
    <source>
        <dbReference type="Proteomes" id="UP000663877"/>
    </source>
</evidence>
<evidence type="ECO:0000256" key="1">
    <source>
        <dbReference type="ARBA" id="ARBA00004651"/>
    </source>
</evidence>
<evidence type="ECO:0000313" key="13">
    <source>
        <dbReference type="Proteomes" id="UP000663832"/>
    </source>
</evidence>
<comment type="subcellular location">
    <subcellularLocation>
        <location evidence="1">Cell membrane</location>
        <topology evidence="1">Multi-pass membrane protein</topology>
    </subcellularLocation>
</comment>
<dbReference type="Gene3D" id="1.20.1070.10">
    <property type="entry name" value="Rhodopsin 7-helix transmembrane proteins"/>
    <property type="match status" value="1"/>
</dbReference>
<dbReference type="PANTHER" id="PTHR24228">
    <property type="entry name" value="B2 BRADYKININ RECEPTOR/ANGIOTENSIN II RECEPTOR"/>
    <property type="match status" value="1"/>
</dbReference>
<feature type="transmembrane region" description="Helical" evidence="9">
    <location>
        <begin position="59"/>
        <end position="81"/>
    </location>
</feature>
<evidence type="ECO:0000313" key="11">
    <source>
        <dbReference type="EMBL" id="CAF1226980.1"/>
    </source>
</evidence>
<protein>
    <recommendedName>
        <fullName evidence="10">G-protein coupled receptors family 1 profile domain-containing protein</fullName>
    </recommendedName>
</protein>
<evidence type="ECO:0000256" key="9">
    <source>
        <dbReference type="SAM" id="Phobius"/>
    </source>
</evidence>
<keyword evidence="2" id="KW-1003">Cell membrane</keyword>
<evidence type="ECO:0000256" key="3">
    <source>
        <dbReference type="ARBA" id="ARBA00022692"/>
    </source>
</evidence>
<dbReference type="EMBL" id="CAJNOI010000287">
    <property type="protein sequence ID" value="CAF1226980.1"/>
    <property type="molecule type" value="Genomic_DNA"/>
</dbReference>
<keyword evidence="5" id="KW-0297">G-protein coupled receptor</keyword>
<keyword evidence="6 9" id="KW-0472">Membrane</keyword>
<dbReference type="EMBL" id="CAJNOM010000601">
    <property type="protein sequence ID" value="CAF1517513.1"/>
    <property type="molecule type" value="Genomic_DNA"/>
</dbReference>
<evidence type="ECO:0000256" key="6">
    <source>
        <dbReference type="ARBA" id="ARBA00023136"/>
    </source>
</evidence>
<dbReference type="PROSITE" id="PS50262">
    <property type="entry name" value="G_PROTEIN_RECEP_F1_2"/>
    <property type="match status" value="1"/>
</dbReference>
<feature type="domain" description="G-protein coupled receptors family 1 profile" evidence="10">
    <location>
        <begin position="38"/>
        <end position="283"/>
    </location>
</feature>
<organism evidence="11 14">
    <name type="scientific">Adineta steineri</name>
    <dbReference type="NCBI Taxonomy" id="433720"/>
    <lineage>
        <taxon>Eukaryota</taxon>
        <taxon>Metazoa</taxon>
        <taxon>Spiralia</taxon>
        <taxon>Gnathifera</taxon>
        <taxon>Rotifera</taxon>
        <taxon>Eurotatoria</taxon>
        <taxon>Bdelloidea</taxon>
        <taxon>Adinetida</taxon>
        <taxon>Adinetidae</taxon>
        <taxon>Adineta</taxon>
    </lineage>
</organism>
<feature type="transmembrane region" description="Helical" evidence="9">
    <location>
        <begin position="20"/>
        <end position="47"/>
    </location>
</feature>
<gene>
    <name evidence="11" type="ORF">BJG266_LOCUS28298</name>
    <name evidence="12" type="ORF">QVE165_LOCUS44547</name>
</gene>
<feature type="transmembrane region" description="Helical" evidence="9">
    <location>
        <begin position="179"/>
        <end position="204"/>
    </location>
</feature>
<keyword evidence="7" id="KW-0675">Receptor</keyword>
<dbReference type="GO" id="GO:0004930">
    <property type="term" value="F:G protein-coupled receptor activity"/>
    <property type="evidence" value="ECO:0007669"/>
    <property type="project" value="UniProtKB-KW"/>
</dbReference>
<dbReference type="SUPFAM" id="SSF81321">
    <property type="entry name" value="Family A G protein-coupled receptor-like"/>
    <property type="match status" value="1"/>
</dbReference>
<evidence type="ECO:0000256" key="2">
    <source>
        <dbReference type="ARBA" id="ARBA00022475"/>
    </source>
</evidence>
<keyword evidence="8" id="KW-0807">Transducer</keyword>
<feature type="transmembrane region" description="Helical" evidence="9">
    <location>
        <begin position="235"/>
        <end position="257"/>
    </location>
</feature>
<feature type="transmembrane region" description="Helical" evidence="9">
    <location>
        <begin position="263"/>
        <end position="286"/>
    </location>
</feature>
<proteinExistence type="predicted"/>
<evidence type="ECO:0000256" key="5">
    <source>
        <dbReference type="ARBA" id="ARBA00023040"/>
    </source>
</evidence>
<evidence type="ECO:0000256" key="7">
    <source>
        <dbReference type="ARBA" id="ARBA00023170"/>
    </source>
</evidence>
<feature type="transmembrane region" description="Helical" evidence="9">
    <location>
        <begin position="140"/>
        <end position="159"/>
    </location>
</feature>
<keyword evidence="13" id="KW-1185">Reference proteome</keyword>
<dbReference type="Proteomes" id="UP000663877">
    <property type="component" value="Unassembled WGS sequence"/>
</dbReference>
<sequence length="324" mass="38033">MNSTNFTSISNSSIINIESWFIPFDILNIICLIIAIILTIMFLIIIIFDKTCHTVPMMLVANSCFAILMCASDILWISIFTLQRDLQLNQYQDIFCIFRGYLTYVLCAALNYSFLLQAFYRYLIVVYPARLFWQLPRNQFIFIIIKWIYVFIFPLPFTLTGDIIYNVNNQICQIPFRLSFTMIFVAICVYGIPVPLIILIYLKLIQYVRKMNKRVIPVNILFRAQRELQMVRRTMILTMIIVILGLPYASFIVVSFFTSPPLYHFRIAYIFVTISLVFVMIVLLEFTEPLKASITKKLHRQSNIIVPNGTQMNRTMNFQLNILY</sequence>
<evidence type="ECO:0000256" key="4">
    <source>
        <dbReference type="ARBA" id="ARBA00022989"/>
    </source>
</evidence>
<comment type="caution">
    <text evidence="11">The sequence shown here is derived from an EMBL/GenBank/DDBJ whole genome shotgun (WGS) entry which is preliminary data.</text>
</comment>
<evidence type="ECO:0000259" key="10">
    <source>
        <dbReference type="PROSITE" id="PS50262"/>
    </source>
</evidence>
<keyword evidence="4 9" id="KW-1133">Transmembrane helix</keyword>
<evidence type="ECO:0000313" key="12">
    <source>
        <dbReference type="EMBL" id="CAF1517513.1"/>
    </source>
</evidence>
<dbReference type="PANTHER" id="PTHR24228:SF59">
    <property type="entry name" value="NEUROPEPTIDE RECEPTOR 15"/>
    <property type="match status" value="1"/>
</dbReference>
<feature type="transmembrane region" description="Helical" evidence="9">
    <location>
        <begin position="101"/>
        <end position="120"/>
    </location>
</feature>
<dbReference type="AlphaFoldDB" id="A0A814Y8Q7"/>
<keyword evidence="3 9" id="KW-0812">Transmembrane</keyword>
<dbReference type="GO" id="GO:0005886">
    <property type="term" value="C:plasma membrane"/>
    <property type="evidence" value="ECO:0007669"/>
    <property type="project" value="UniProtKB-SubCell"/>
</dbReference>
<evidence type="ECO:0000256" key="8">
    <source>
        <dbReference type="ARBA" id="ARBA00023224"/>
    </source>
</evidence>
<dbReference type="InterPro" id="IPR017452">
    <property type="entry name" value="GPCR_Rhodpsn_7TM"/>
</dbReference>
<reference evidence="11" key="1">
    <citation type="submission" date="2021-02" db="EMBL/GenBank/DDBJ databases">
        <authorList>
            <person name="Nowell W R."/>
        </authorList>
    </citation>
    <scope>NUCLEOTIDE SEQUENCE</scope>
</reference>
<dbReference type="Proteomes" id="UP000663832">
    <property type="component" value="Unassembled WGS sequence"/>
</dbReference>
<dbReference type="CDD" id="cd00637">
    <property type="entry name" value="7tm_classA_rhodopsin-like"/>
    <property type="match status" value="1"/>
</dbReference>
<name>A0A814Y8Q7_9BILA</name>